<gene>
    <name evidence="1" type="ORF">WN51_07082</name>
</gene>
<reference evidence="1 2" key="1">
    <citation type="submission" date="2015-07" db="EMBL/GenBank/DDBJ databases">
        <title>The genome of Melipona quadrifasciata.</title>
        <authorList>
            <person name="Pan H."/>
            <person name="Kapheim K."/>
        </authorList>
    </citation>
    <scope>NUCLEOTIDE SEQUENCE [LARGE SCALE GENOMIC DNA]</scope>
    <source>
        <strain evidence="1">0111107301</strain>
        <tissue evidence="1">Whole body</tissue>
    </source>
</reference>
<evidence type="ECO:0000313" key="1">
    <source>
        <dbReference type="EMBL" id="KOX68344.1"/>
    </source>
</evidence>
<dbReference type="EMBL" id="KQ435936">
    <property type="protein sequence ID" value="KOX68344.1"/>
    <property type="molecule type" value="Genomic_DNA"/>
</dbReference>
<accession>A0A0N0U361</accession>
<dbReference type="AlphaFoldDB" id="A0A0N0U361"/>
<sequence>MNCDTSLIKNEITITEKFIWVSFQEASHLMSLSDSISKRQVSFEQAVNNSQLAVCNMPTRIKLIHLQINNGSIMRFDFSYTDTQEKRNS</sequence>
<name>A0A0N0U361_9HYME</name>
<keyword evidence="2" id="KW-1185">Reference proteome</keyword>
<dbReference type="Proteomes" id="UP000053105">
    <property type="component" value="Unassembled WGS sequence"/>
</dbReference>
<organism evidence="1 2">
    <name type="scientific">Melipona quadrifasciata</name>
    <dbReference type="NCBI Taxonomy" id="166423"/>
    <lineage>
        <taxon>Eukaryota</taxon>
        <taxon>Metazoa</taxon>
        <taxon>Ecdysozoa</taxon>
        <taxon>Arthropoda</taxon>
        <taxon>Hexapoda</taxon>
        <taxon>Insecta</taxon>
        <taxon>Pterygota</taxon>
        <taxon>Neoptera</taxon>
        <taxon>Endopterygota</taxon>
        <taxon>Hymenoptera</taxon>
        <taxon>Apocrita</taxon>
        <taxon>Aculeata</taxon>
        <taxon>Apoidea</taxon>
        <taxon>Anthophila</taxon>
        <taxon>Apidae</taxon>
        <taxon>Melipona</taxon>
    </lineage>
</organism>
<evidence type="ECO:0000313" key="2">
    <source>
        <dbReference type="Proteomes" id="UP000053105"/>
    </source>
</evidence>
<protein>
    <submittedName>
        <fullName evidence="1">Uncharacterized protein</fullName>
    </submittedName>
</protein>
<proteinExistence type="predicted"/>